<dbReference type="CDD" id="cd13138">
    <property type="entry name" value="MATE_yoeA_like"/>
    <property type="match status" value="1"/>
</dbReference>
<keyword evidence="4 7" id="KW-0812">Transmembrane</keyword>
<keyword evidence="2" id="KW-0813">Transport</keyword>
<dbReference type="Proteomes" id="UP000095390">
    <property type="component" value="Unassembled WGS sequence"/>
</dbReference>
<dbReference type="GO" id="GO:0015297">
    <property type="term" value="F:antiporter activity"/>
    <property type="evidence" value="ECO:0007669"/>
    <property type="project" value="InterPro"/>
</dbReference>
<evidence type="ECO:0000256" key="6">
    <source>
        <dbReference type="ARBA" id="ARBA00023136"/>
    </source>
</evidence>
<sequence length="454" mass="49469">MKNNKYEIDMCNGTLMDKLISFSLPLMLSGILQLLFNAVDIIVVGRFTGSQALAAVGSTTALINIFTNLFIGISLGANVLAARFYASGKEKEMSETVHTSITLALISGLVMALAGVLLARFALNLMGTPNDVIDQSVLYMRIYFLGMPFFMLYNYGAAILRAVGDTKRPLFFLVISGMTNAVLNLVLVIVFHMGVAGVAIGTIVSQLISSILVLRCLYTSNTSYRLYFSKLGIKTQYLKQIFQVGIPAGIQSTVINLSNALLQSSVNSFGSVAMAGYTAANNIFGFLYMSVNAVTQSCMSFTSQNYGVKKLKRMDRVLLDCMILSVGVTLTLGCGAYFFGPELLKIYTSDADVIRCGVEVLAFTTVPYFCCGIMDLLPGALRGMGYSGVPMILSIIGTVGTRIVWIFGLFPAHRSLSFLFISYPVSWILTILMQAVCFCFVRKHVHQSMNRDLA</sequence>
<keyword evidence="5 7" id="KW-1133">Transmembrane helix</keyword>
<organism evidence="8 9">
    <name type="scientific">Anaerobutyricum hallii</name>
    <dbReference type="NCBI Taxonomy" id="39488"/>
    <lineage>
        <taxon>Bacteria</taxon>
        <taxon>Bacillati</taxon>
        <taxon>Bacillota</taxon>
        <taxon>Clostridia</taxon>
        <taxon>Lachnospirales</taxon>
        <taxon>Lachnospiraceae</taxon>
        <taxon>Anaerobutyricum</taxon>
    </lineage>
</organism>
<evidence type="ECO:0000313" key="8">
    <source>
        <dbReference type="EMBL" id="CUN10867.1"/>
    </source>
</evidence>
<feature type="transmembrane region" description="Helical" evidence="7">
    <location>
        <begin position="20"/>
        <end position="45"/>
    </location>
</feature>
<feature type="transmembrane region" description="Helical" evidence="7">
    <location>
        <begin position="197"/>
        <end position="218"/>
    </location>
</feature>
<dbReference type="PIRSF" id="PIRSF006603">
    <property type="entry name" value="DinF"/>
    <property type="match status" value="1"/>
</dbReference>
<dbReference type="NCBIfam" id="TIGR00797">
    <property type="entry name" value="matE"/>
    <property type="match status" value="1"/>
</dbReference>
<keyword evidence="6 7" id="KW-0472">Membrane</keyword>
<dbReference type="InterPro" id="IPR052031">
    <property type="entry name" value="Membrane_Transporter-Flippase"/>
</dbReference>
<dbReference type="Pfam" id="PF01554">
    <property type="entry name" value="MatE"/>
    <property type="match status" value="2"/>
</dbReference>
<dbReference type="PANTHER" id="PTHR43549:SF3">
    <property type="entry name" value="MULTIDRUG RESISTANCE PROTEIN YPNP-RELATED"/>
    <property type="match status" value="1"/>
</dbReference>
<dbReference type="PANTHER" id="PTHR43549">
    <property type="entry name" value="MULTIDRUG RESISTANCE PROTEIN YPNP-RELATED"/>
    <property type="match status" value="1"/>
</dbReference>
<evidence type="ECO:0000256" key="7">
    <source>
        <dbReference type="SAM" id="Phobius"/>
    </source>
</evidence>
<dbReference type="OrthoDB" id="9776324at2"/>
<feature type="transmembrane region" description="Helical" evidence="7">
    <location>
        <begin position="389"/>
        <end position="410"/>
    </location>
</feature>
<feature type="transmembrane region" description="Helical" evidence="7">
    <location>
        <begin position="170"/>
        <end position="191"/>
    </location>
</feature>
<dbReference type="InterPro" id="IPR002528">
    <property type="entry name" value="MATE_fam"/>
</dbReference>
<accession>A0A173U9A8</accession>
<dbReference type="GO" id="GO:0005886">
    <property type="term" value="C:plasma membrane"/>
    <property type="evidence" value="ECO:0007669"/>
    <property type="project" value="UniProtKB-SubCell"/>
</dbReference>
<evidence type="ECO:0000256" key="3">
    <source>
        <dbReference type="ARBA" id="ARBA00022475"/>
    </source>
</evidence>
<proteinExistence type="predicted"/>
<feature type="transmembrane region" description="Helical" evidence="7">
    <location>
        <begin position="360"/>
        <end position="377"/>
    </location>
</feature>
<protein>
    <submittedName>
        <fullName evidence="8">Staphylococcal virulence regulator protein A</fullName>
    </submittedName>
</protein>
<evidence type="ECO:0000256" key="1">
    <source>
        <dbReference type="ARBA" id="ARBA00004651"/>
    </source>
</evidence>
<reference evidence="8 9" key="1">
    <citation type="submission" date="2015-09" db="EMBL/GenBank/DDBJ databases">
        <authorList>
            <consortium name="Pathogen Informatics"/>
        </authorList>
    </citation>
    <scope>NUCLEOTIDE SEQUENCE [LARGE SCALE GENOMIC DNA]</scope>
    <source>
        <strain evidence="8 9">2789STDY5834966</strain>
    </source>
</reference>
<dbReference type="EMBL" id="CYYC01000030">
    <property type="protein sequence ID" value="CUN10867.1"/>
    <property type="molecule type" value="Genomic_DNA"/>
</dbReference>
<evidence type="ECO:0000313" key="9">
    <source>
        <dbReference type="Proteomes" id="UP000095390"/>
    </source>
</evidence>
<keyword evidence="3" id="KW-1003">Cell membrane</keyword>
<dbReference type="AlphaFoldDB" id="A0A173U9A8"/>
<name>A0A173U9A8_9FIRM</name>
<feature type="transmembrane region" description="Helical" evidence="7">
    <location>
        <begin position="65"/>
        <end position="85"/>
    </location>
</feature>
<feature type="transmembrane region" description="Helical" evidence="7">
    <location>
        <begin position="142"/>
        <end position="163"/>
    </location>
</feature>
<feature type="transmembrane region" description="Helical" evidence="7">
    <location>
        <begin position="317"/>
        <end position="340"/>
    </location>
</feature>
<feature type="transmembrane region" description="Helical" evidence="7">
    <location>
        <begin position="97"/>
        <end position="122"/>
    </location>
</feature>
<feature type="transmembrane region" description="Helical" evidence="7">
    <location>
        <begin position="416"/>
        <end position="441"/>
    </location>
</feature>
<evidence type="ECO:0000256" key="2">
    <source>
        <dbReference type="ARBA" id="ARBA00022448"/>
    </source>
</evidence>
<gene>
    <name evidence="8" type="primary">mepA_11</name>
    <name evidence="8" type="ORF">ERS852578_02238</name>
</gene>
<comment type="subcellular location">
    <subcellularLocation>
        <location evidence="1">Cell membrane</location>
        <topology evidence="1">Multi-pass membrane protein</topology>
    </subcellularLocation>
</comment>
<evidence type="ECO:0000256" key="5">
    <source>
        <dbReference type="ARBA" id="ARBA00022989"/>
    </source>
</evidence>
<dbReference type="InterPro" id="IPR048279">
    <property type="entry name" value="MdtK-like"/>
</dbReference>
<evidence type="ECO:0000256" key="4">
    <source>
        <dbReference type="ARBA" id="ARBA00022692"/>
    </source>
</evidence>
<dbReference type="GO" id="GO:0042910">
    <property type="term" value="F:xenobiotic transmembrane transporter activity"/>
    <property type="evidence" value="ECO:0007669"/>
    <property type="project" value="InterPro"/>
</dbReference>
<dbReference type="RefSeq" id="WP_022170562.1">
    <property type="nucleotide sequence ID" value="NZ_CYYC01000030.1"/>
</dbReference>